<organism evidence="1">
    <name type="scientific">Strongyloides ratti</name>
    <name type="common">Parasitic roundworm</name>
    <dbReference type="NCBI Taxonomy" id="34506"/>
    <lineage>
        <taxon>Eukaryota</taxon>
        <taxon>Metazoa</taxon>
        <taxon>Ecdysozoa</taxon>
        <taxon>Nematoda</taxon>
        <taxon>Chromadorea</taxon>
        <taxon>Rhabditida</taxon>
        <taxon>Tylenchina</taxon>
        <taxon>Panagrolaimomorpha</taxon>
        <taxon>Strongyloidoidea</taxon>
        <taxon>Strongyloididae</taxon>
        <taxon>Strongyloides</taxon>
    </lineage>
</organism>
<accession>A0A090MTL4</accession>
<evidence type="ECO:0000313" key="3">
    <source>
        <dbReference type="WBParaSite" id="SRAE_0000076800.1"/>
    </source>
</evidence>
<proteinExistence type="predicted"/>
<name>A0A090MTL4_STRRB</name>
<dbReference type="GeneID" id="36374023"/>
<evidence type="ECO:0000313" key="4">
    <source>
        <dbReference type="WormBase" id="SRAE_0000076800"/>
    </source>
</evidence>
<evidence type="ECO:0000313" key="2">
    <source>
        <dbReference type="Proteomes" id="UP000035682"/>
    </source>
</evidence>
<dbReference type="SUPFAM" id="SSF56672">
    <property type="entry name" value="DNA/RNA polymerases"/>
    <property type="match status" value="1"/>
</dbReference>
<dbReference type="EMBL" id="LN609438">
    <property type="protein sequence ID" value="CEF61653.1"/>
    <property type="molecule type" value="Genomic_DNA"/>
</dbReference>
<dbReference type="InterPro" id="IPR043128">
    <property type="entry name" value="Rev_trsase/Diguanyl_cyclase"/>
</dbReference>
<gene>
    <name evidence="1 3 4" type="ORF">SRAE_0000076800</name>
</gene>
<dbReference type="WBParaSite" id="SRAE_0000076800.1">
    <property type="protein sequence ID" value="SRAE_0000076800.1"/>
    <property type="gene ID" value="WBGene00256527"/>
</dbReference>
<keyword evidence="2" id="KW-1185">Reference proteome</keyword>
<dbReference type="WormBase" id="SRAE_0000076800">
    <property type="protein sequence ID" value="SRP11733"/>
    <property type="gene ID" value="WBGene00256527"/>
</dbReference>
<dbReference type="RefSeq" id="XP_024500860.1">
    <property type="nucleotide sequence ID" value="XM_024646710.1"/>
</dbReference>
<reference evidence="2" key="1">
    <citation type="submission" date="2014-09" db="EMBL/GenBank/DDBJ databases">
        <authorList>
            <person name="Martin A.A."/>
        </authorList>
    </citation>
    <scope>NUCLEOTIDE SEQUENCE</scope>
    <source>
        <strain evidence="2">ED321</strain>
    </source>
</reference>
<dbReference type="AlphaFoldDB" id="A0A090MTL4"/>
<reference evidence="3" key="3">
    <citation type="submission" date="2020-12" db="UniProtKB">
        <authorList>
            <consortium name="WormBaseParasite"/>
        </authorList>
    </citation>
    <scope>IDENTIFICATION</scope>
</reference>
<protein>
    <submittedName>
        <fullName evidence="3">Reverse transcriptase domain-containing protein</fullName>
    </submittedName>
</protein>
<dbReference type="InterPro" id="IPR043502">
    <property type="entry name" value="DNA/RNA_pol_sf"/>
</dbReference>
<sequence>MASDWLDWEERDFDELIKELSSKFSEDIEKVIKDISNCVDELFPYRNGKEKLEKIIFYSIEVISLRIQHHLQNVKFYSFNQLNETVQAKYRLDKGLKEESAQEVRYYQKRGNLEKNSNSGQKVLKQMKSHVIDLEQNKSVHVKDIHENLKSNQIAIDLTINIHKIFQDCFVIDDSEIKPTTMKIACSIIDNWITSGLVEETTYGDVVHPILLIEKSDLETNSSQPKEKKFCLVCNLQMINFIIRKLESKGRSAAEIICNIKEKAQMLFSRVDMKCAYDDLTEDIYLIRTEHLKEVFLLLRKFSLKASKKKCLLNQTSLIFLGFNLSKKGYKPSNGSIKHILHRGIPKTRKKFLRFLVEINYFRPCLRKFPFLSLSINCKRKPSIQMSSTNPKFIEMLSYISEFLAKLRYVKGKDNYVPDYLSRISEYEKKANKSMIEHTDNACVICKQSNAKQLVAPLARTFETAETPMNDCAVDILGPLPISLKNSEYAVVLCDNNTRFFWAFSTKSREPEET</sequence>
<dbReference type="Gene3D" id="3.30.70.270">
    <property type="match status" value="1"/>
</dbReference>
<dbReference type="CTD" id="36374023"/>
<reference evidence="1" key="2">
    <citation type="submission" date="2014-09" db="EMBL/GenBank/DDBJ databases">
        <authorList>
            <person name="Aslett A.Martin."/>
        </authorList>
    </citation>
    <scope>NUCLEOTIDE SEQUENCE</scope>
    <source>
        <strain evidence="1">ED321 Heterogonic</strain>
    </source>
</reference>
<dbReference type="Proteomes" id="UP000035682">
    <property type="component" value="Unplaced"/>
</dbReference>
<dbReference type="OrthoDB" id="41323at2759"/>
<evidence type="ECO:0000313" key="1">
    <source>
        <dbReference type="EMBL" id="CEF61653.1"/>
    </source>
</evidence>